<comment type="caution">
    <text evidence="2">The sequence shown here is derived from an EMBL/GenBank/DDBJ whole genome shotgun (WGS) entry which is preliminary data.</text>
</comment>
<organism evidence="2 3">
    <name type="scientific">Trichinella pseudospiralis</name>
    <name type="common">Parasitic roundworm</name>
    <dbReference type="NCBI Taxonomy" id="6337"/>
    <lineage>
        <taxon>Eukaryota</taxon>
        <taxon>Metazoa</taxon>
        <taxon>Ecdysozoa</taxon>
        <taxon>Nematoda</taxon>
        <taxon>Enoplea</taxon>
        <taxon>Dorylaimia</taxon>
        <taxon>Trichinellida</taxon>
        <taxon>Trichinellidae</taxon>
        <taxon>Trichinella</taxon>
    </lineage>
</organism>
<evidence type="ECO:0000313" key="2">
    <source>
        <dbReference type="EMBL" id="KRY63683.1"/>
    </source>
</evidence>
<evidence type="ECO:0000313" key="1">
    <source>
        <dbReference type="EMBL" id="KRY45563.1"/>
    </source>
</evidence>
<proteinExistence type="predicted"/>
<sequence length="30" mass="3271">MQISFALNASVISSRALCLLCWRGCANDVQ</sequence>
<gene>
    <name evidence="1" type="ORF">T4D_14065</name>
    <name evidence="2" type="ORF">T4D_15221</name>
</gene>
<accession>A0A0V1DRS4</accession>
<dbReference type="EMBL" id="JYDT01002098">
    <property type="protein sequence ID" value="KRY63683.1"/>
    <property type="molecule type" value="Genomic_DNA"/>
</dbReference>
<dbReference type="EMBL" id="JYDT01005240">
    <property type="protein sequence ID" value="KRY45563.1"/>
    <property type="molecule type" value="Genomic_DNA"/>
</dbReference>
<protein>
    <submittedName>
        <fullName evidence="2">Uncharacterized protein</fullName>
    </submittedName>
</protein>
<dbReference type="AlphaFoldDB" id="A0A0V1DRS4"/>
<reference evidence="2 3" key="1">
    <citation type="submission" date="2015-01" db="EMBL/GenBank/DDBJ databases">
        <title>Evolution of Trichinella species and genotypes.</title>
        <authorList>
            <person name="Korhonen P.K."/>
            <person name="Edoardo P."/>
            <person name="Giuseppe L.R."/>
            <person name="Gasser R.B."/>
        </authorList>
    </citation>
    <scope>NUCLEOTIDE SEQUENCE [LARGE SCALE GENOMIC DNA]</scope>
    <source>
        <strain evidence="2">ISS470</strain>
    </source>
</reference>
<evidence type="ECO:0000313" key="3">
    <source>
        <dbReference type="Proteomes" id="UP000054995"/>
    </source>
</evidence>
<keyword evidence="3" id="KW-1185">Reference proteome</keyword>
<name>A0A0V1DRS4_TRIPS</name>
<dbReference type="Proteomes" id="UP000054995">
    <property type="component" value="Unassembled WGS sequence"/>
</dbReference>